<dbReference type="GO" id="GO:0031122">
    <property type="term" value="P:cytoplasmic microtubule organization"/>
    <property type="evidence" value="ECO:0007669"/>
    <property type="project" value="TreeGrafter"/>
</dbReference>
<organism evidence="13 14">
    <name type="scientific">Ovis aries</name>
    <name type="common">Sheep</name>
    <dbReference type="NCBI Taxonomy" id="9940"/>
    <lineage>
        <taxon>Eukaryota</taxon>
        <taxon>Metazoa</taxon>
        <taxon>Chordata</taxon>
        <taxon>Craniata</taxon>
        <taxon>Vertebrata</taxon>
        <taxon>Euteleostomi</taxon>
        <taxon>Mammalia</taxon>
        <taxon>Eutheria</taxon>
        <taxon>Laurasiatheria</taxon>
        <taxon>Artiodactyla</taxon>
        <taxon>Ruminantia</taxon>
        <taxon>Pecora</taxon>
        <taxon>Bovidae</taxon>
        <taxon>Caprinae</taxon>
        <taxon>Ovis</taxon>
    </lineage>
</organism>
<dbReference type="InterPro" id="IPR002110">
    <property type="entry name" value="Ankyrin_rpt"/>
</dbReference>
<sequence length="805" mass="88250">MPKYCRAPNCSNTAGQLGADNRPVSFYKFPLKDGPRLQAWLRHMGREHWVPSCHQHLCSEHFAPSCFQWRWGVRYLRPDAVPSIFSRAPTAQRQQSSRSTEKPIMAPPLQVTPSLAPGPVQLLVLEPASGAPEAPATVFLTPLSLQPAPAEPRPGPSAQQPRAGLGAALGALQRRVRRLQRRHERHQARLRALEQLARQLQARAHWGRLCATLTPHYSSFPGFSFGLQPHPPKWTSAPRICLKPTPNSAPAPRGPPRTMTKTDPAPMAPPLRAEEEEEEEEDEPVPEPPSPTQERRQKPVVHPSAPAPLPKDYAFTFFDPNDPACQEILFDPQTTIPELFAIVRQWVPQVQHKIDVIGNEILRRGCHVNDRDGLTDMTLLHYACKAGAHGVGDPAAAVRLSQQLLALGADVTLRSRWTNMNALHYAAYFDVPDLVRVLLKGARPRVVNSTCSDFNHGSALHIAASNLCLGAAKCLLEHGANPALRNRKGQVPAEVVPDPMDMSLDKAEAALVAKELRTLLEEAVPLSCALPKVTLPNYDNVPGNLMLSALGLRLGDRVLLDGQKTGTLRFCGTTEFASGQWVGVELDEPEGKNDGSVGGVRYFICPPKQGLFASVSKISKAVDAPPSSVSSTPRTPRMDFSRVTGKGRREHKGKKKPSSSPSLGSLQQREGAKAEVGDQVLVAGQKQGIVRFYGKTDFAPGYWYGIELDQPTGKHDGSVFGVRYFTCPPKHGVFAPASRIQRIGGSTDPPGDNVGAKKVHQVTMTQPKRTFTTVRTPKDIASENSISRLLFCCWFPWMLRAEMQS</sequence>
<dbReference type="InterPro" id="IPR036859">
    <property type="entry name" value="CAP-Gly_dom_sf"/>
</dbReference>
<dbReference type="AlphaFoldDB" id="A0A835ZTH8"/>
<evidence type="ECO:0000256" key="6">
    <source>
        <dbReference type="ARBA" id="ARBA00023125"/>
    </source>
</evidence>
<evidence type="ECO:0000256" key="8">
    <source>
        <dbReference type="PROSITE-ProRule" id="PRU00309"/>
    </source>
</evidence>
<dbReference type="PROSITE" id="PS00845">
    <property type="entry name" value="CAP_GLY_1"/>
    <property type="match status" value="2"/>
</dbReference>
<evidence type="ECO:0000259" key="12">
    <source>
        <dbReference type="PROSITE" id="PS50950"/>
    </source>
</evidence>
<feature type="compositionally biased region" description="Acidic residues" evidence="10">
    <location>
        <begin position="274"/>
        <end position="285"/>
    </location>
</feature>
<evidence type="ECO:0000256" key="7">
    <source>
        <dbReference type="PROSITE-ProRule" id="PRU00023"/>
    </source>
</evidence>
<dbReference type="Pfam" id="PF05485">
    <property type="entry name" value="THAP"/>
    <property type="match status" value="1"/>
</dbReference>
<dbReference type="SMART" id="SM00248">
    <property type="entry name" value="ANK"/>
    <property type="match status" value="3"/>
</dbReference>
<keyword evidence="6 8" id="KW-0238">DNA-binding</keyword>
<keyword evidence="9" id="KW-0175">Coiled coil</keyword>
<dbReference type="Proteomes" id="UP000664991">
    <property type="component" value="Chromosome 14"/>
</dbReference>
<dbReference type="InterPro" id="IPR000938">
    <property type="entry name" value="CAP-Gly_domain"/>
</dbReference>
<feature type="compositionally biased region" description="Low complexity" evidence="10">
    <location>
        <begin position="625"/>
        <end position="635"/>
    </location>
</feature>
<feature type="domain" description="CAP-Gly" evidence="11">
    <location>
        <begin position="572"/>
        <end position="614"/>
    </location>
</feature>
<reference evidence="13 14" key="1">
    <citation type="submission" date="2020-12" db="EMBL/GenBank/DDBJ databases">
        <title>De novo assembly of Tibetan sheep genome.</title>
        <authorList>
            <person name="Li X."/>
        </authorList>
    </citation>
    <scope>NUCLEOTIDE SEQUENCE [LARGE SCALE GENOMIC DNA]</scope>
    <source>
        <tissue evidence="13">Heart</tissue>
    </source>
</reference>
<dbReference type="PROSITE" id="PS50088">
    <property type="entry name" value="ANK_REPEAT"/>
    <property type="match status" value="1"/>
</dbReference>
<dbReference type="SUPFAM" id="SSF48403">
    <property type="entry name" value="Ankyrin repeat"/>
    <property type="match status" value="1"/>
</dbReference>
<keyword evidence="2" id="KW-0677">Repeat</keyword>
<feature type="repeat" description="ANK" evidence="7">
    <location>
        <begin position="455"/>
        <end position="487"/>
    </location>
</feature>
<feature type="region of interest" description="Disordered" evidence="10">
    <location>
        <begin position="623"/>
        <end position="671"/>
    </location>
</feature>
<feature type="coiled-coil region" evidence="9">
    <location>
        <begin position="169"/>
        <end position="203"/>
    </location>
</feature>
<evidence type="ECO:0000259" key="11">
    <source>
        <dbReference type="PROSITE" id="PS50245"/>
    </source>
</evidence>
<protein>
    <recommendedName>
        <fullName evidence="15">CAP-Gly domain-containing linker protein 3</fullName>
    </recommendedName>
</protein>
<dbReference type="GO" id="GO:0005634">
    <property type="term" value="C:nucleus"/>
    <property type="evidence" value="ECO:0007669"/>
    <property type="project" value="TreeGrafter"/>
</dbReference>
<evidence type="ECO:0000256" key="2">
    <source>
        <dbReference type="ARBA" id="ARBA00022737"/>
    </source>
</evidence>
<dbReference type="SMART" id="SM01052">
    <property type="entry name" value="CAP_GLY"/>
    <property type="match status" value="2"/>
</dbReference>
<dbReference type="SUPFAM" id="SSF57716">
    <property type="entry name" value="Glucocorticoid receptor-like (DNA-binding domain)"/>
    <property type="match status" value="1"/>
</dbReference>
<dbReference type="SUPFAM" id="SSF74924">
    <property type="entry name" value="Cap-Gly domain"/>
    <property type="match status" value="2"/>
</dbReference>
<dbReference type="Pfam" id="PF12796">
    <property type="entry name" value="Ank_2"/>
    <property type="match status" value="1"/>
</dbReference>
<keyword evidence="5 7" id="KW-0040">ANK repeat</keyword>
<keyword evidence="1" id="KW-0479">Metal-binding</keyword>
<dbReference type="SMART" id="SM00692">
    <property type="entry name" value="DM3"/>
    <property type="match status" value="1"/>
</dbReference>
<evidence type="ECO:0000313" key="14">
    <source>
        <dbReference type="Proteomes" id="UP000664991"/>
    </source>
</evidence>
<feature type="region of interest" description="Disordered" evidence="10">
    <location>
        <begin position="86"/>
        <end position="107"/>
    </location>
</feature>
<dbReference type="PROSITE" id="PS50245">
    <property type="entry name" value="CAP_GLY_2"/>
    <property type="match status" value="2"/>
</dbReference>
<evidence type="ECO:0008006" key="15">
    <source>
        <dbReference type="Google" id="ProtNLM"/>
    </source>
</evidence>
<dbReference type="FunFam" id="1.25.40.20:FF:000044">
    <property type="entry name" value="CAP-Gly domain containing linker protein 3"/>
    <property type="match status" value="1"/>
</dbReference>
<gene>
    <name evidence="13" type="ORF">JEQ12_005234</name>
</gene>
<dbReference type="PANTHER" id="PTHR18916">
    <property type="entry name" value="DYNACTIN 1-RELATED MICROTUBULE-BINDING"/>
    <property type="match status" value="1"/>
</dbReference>
<dbReference type="SMART" id="SM00980">
    <property type="entry name" value="THAP"/>
    <property type="match status" value="1"/>
</dbReference>
<dbReference type="GO" id="GO:0008270">
    <property type="term" value="F:zinc ion binding"/>
    <property type="evidence" value="ECO:0007669"/>
    <property type="project" value="UniProtKB-KW"/>
</dbReference>
<accession>A0A835ZTH8</accession>
<feature type="compositionally biased region" description="Polar residues" evidence="10">
    <location>
        <begin position="89"/>
        <end position="98"/>
    </location>
</feature>
<evidence type="ECO:0000256" key="10">
    <source>
        <dbReference type="SAM" id="MobiDB-lite"/>
    </source>
</evidence>
<evidence type="ECO:0000256" key="1">
    <source>
        <dbReference type="ARBA" id="ARBA00022723"/>
    </source>
</evidence>
<evidence type="ECO:0000256" key="4">
    <source>
        <dbReference type="ARBA" id="ARBA00022833"/>
    </source>
</evidence>
<proteinExistence type="predicted"/>
<feature type="region of interest" description="Disordered" evidence="10">
    <location>
        <begin position="236"/>
        <end position="307"/>
    </location>
</feature>
<dbReference type="InterPro" id="IPR036770">
    <property type="entry name" value="Ankyrin_rpt-contain_sf"/>
</dbReference>
<evidence type="ECO:0000256" key="3">
    <source>
        <dbReference type="ARBA" id="ARBA00022771"/>
    </source>
</evidence>
<feature type="domain" description="THAP-type" evidence="12">
    <location>
        <begin position="1"/>
        <end position="85"/>
    </location>
</feature>
<evidence type="ECO:0000256" key="9">
    <source>
        <dbReference type="SAM" id="Coils"/>
    </source>
</evidence>
<dbReference type="EMBL" id="JAEMGP010000014">
    <property type="protein sequence ID" value="KAG5200700.1"/>
    <property type="molecule type" value="Genomic_DNA"/>
</dbReference>
<dbReference type="Pfam" id="PF01302">
    <property type="entry name" value="CAP_GLY"/>
    <property type="match status" value="2"/>
</dbReference>
<evidence type="ECO:0000313" key="13">
    <source>
        <dbReference type="EMBL" id="KAG5200700.1"/>
    </source>
</evidence>
<keyword evidence="4" id="KW-0862">Zinc</keyword>
<feature type="compositionally biased region" description="Basic residues" evidence="10">
    <location>
        <begin position="645"/>
        <end position="657"/>
    </location>
</feature>
<dbReference type="GO" id="GO:0003677">
    <property type="term" value="F:DNA binding"/>
    <property type="evidence" value="ECO:0007669"/>
    <property type="project" value="UniProtKB-UniRule"/>
</dbReference>
<dbReference type="Gene3D" id="2.30.30.190">
    <property type="entry name" value="CAP Gly-rich-like domain"/>
    <property type="match status" value="2"/>
</dbReference>
<dbReference type="Gene3D" id="1.25.40.20">
    <property type="entry name" value="Ankyrin repeat-containing domain"/>
    <property type="match status" value="1"/>
</dbReference>
<dbReference type="FunFam" id="2.30.30.190:FF:000005">
    <property type="entry name" value="CAP-Gly domain containing linker protein 3"/>
    <property type="match status" value="1"/>
</dbReference>
<comment type="caution">
    <text evidence="13">The sequence shown here is derived from an EMBL/GenBank/DDBJ whole genome shotgun (WGS) entry which is preliminary data.</text>
</comment>
<keyword evidence="3 8" id="KW-0863">Zinc-finger</keyword>
<dbReference type="GO" id="GO:0035371">
    <property type="term" value="C:microtubule plus-end"/>
    <property type="evidence" value="ECO:0007669"/>
    <property type="project" value="TreeGrafter"/>
</dbReference>
<feature type="domain" description="CAP-Gly" evidence="11">
    <location>
        <begin position="694"/>
        <end position="736"/>
    </location>
</feature>
<dbReference type="PROSITE" id="PS50950">
    <property type="entry name" value="ZF_THAP"/>
    <property type="match status" value="1"/>
</dbReference>
<dbReference type="GO" id="GO:0051010">
    <property type="term" value="F:microtubule plus-end binding"/>
    <property type="evidence" value="ECO:0007669"/>
    <property type="project" value="TreeGrafter"/>
</dbReference>
<evidence type="ECO:0000256" key="5">
    <source>
        <dbReference type="ARBA" id="ARBA00023043"/>
    </source>
</evidence>
<dbReference type="GO" id="GO:0005938">
    <property type="term" value="C:cell cortex"/>
    <property type="evidence" value="ECO:0007669"/>
    <property type="project" value="TreeGrafter"/>
</dbReference>
<dbReference type="InterPro" id="IPR006612">
    <property type="entry name" value="THAP_Znf"/>
</dbReference>
<name>A0A835ZTH8_SHEEP</name>
<dbReference type="PANTHER" id="PTHR18916:SF77">
    <property type="entry name" value="CAP-GLY DOMAIN-CONTAINING LINKER PROTEIN 3"/>
    <property type="match status" value="1"/>
</dbReference>